<gene>
    <name evidence="2" type="ORF">Sspor_80420</name>
</gene>
<evidence type="ECO:0000256" key="1">
    <source>
        <dbReference type="SAM" id="MobiDB-lite"/>
    </source>
</evidence>
<protein>
    <submittedName>
        <fullName evidence="2">Uncharacterized protein</fullName>
    </submittedName>
</protein>
<accession>A0ABQ3TPY2</accession>
<reference evidence="3" key="1">
    <citation type="submission" date="2023-07" db="EMBL/GenBank/DDBJ databases">
        <title>Whole genome shotgun sequence of Streptomyces spororaveus NBRC 15456.</title>
        <authorList>
            <person name="Komaki H."/>
            <person name="Tamura T."/>
        </authorList>
    </citation>
    <scope>NUCLEOTIDE SEQUENCE [LARGE SCALE GENOMIC DNA]</scope>
    <source>
        <strain evidence="3">NBRC 15456</strain>
    </source>
</reference>
<feature type="region of interest" description="Disordered" evidence="1">
    <location>
        <begin position="1"/>
        <end position="27"/>
    </location>
</feature>
<name>A0ABQ3TPY2_9ACTN</name>
<dbReference type="Proteomes" id="UP000608522">
    <property type="component" value="Unassembled WGS sequence"/>
</dbReference>
<sequence length="100" mass="10820">MEYAVQGPPDRAHPPASDPADQLEPSVDHVPWRTHGARLGQWWTRRPALRGIPVRRLLPRSEGTVQAERSYDWSAVDVLGASGNGTAQHGSALVCASLSS</sequence>
<keyword evidence="3" id="KW-1185">Reference proteome</keyword>
<evidence type="ECO:0000313" key="3">
    <source>
        <dbReference type="Proteomes" id="UP000608522"/>
    </source>
</evidence>
<dbReference type="EMBL" id="BNED01000005">
    <property type="protein sequence ID" value="GHI82481.1"/>
    <property type="molecule type" value="Genomic_DNA"/>
</dbReference>
<comment type="caution">
    <text evidence="2">The sequence shown here is derived from an EMBL/GenBank/DDBJ whole genome shotgun (WGS) entry which is preliminary data.</text>
</comment>
<organism evidence="2 3">
    <name type="scientific">Streptomyces spororaveus</name>
    <dbReference type="NCBI Taxonomy" id="284039"/>
    <lineage>
        <taxon>Bacteria</taxon>
        <taxon>Bacillati</taxon>
        <taxon>Actinomycetota</taxon>
        <taxon>Actinomycetes</taxon>
        <taxon>Kitasatosporales</taxon>
        <taxon>Streptomycetaceae</taxon>
        <taxon>Streptomyces</taxon>
    </lineage>
</organism>
<proteinExistence type="predicted"/>
<evidence type="ECO:0000313" key="2">
    <source>
        <dbReference type="EMBL" id="GHI82481.1"/>
    </source>
</evidence>